<comment type="similarity">
    <text evidence="2">Belongs to the glycerophosphoryl diester phosphodiesterase family.</text>
</comment>
<dbReference type="PROSITE" id="PS51704">
    <property type="entry name" value="GP_PDE"/>
    <property type="match status" value="1"/>
</dbReference>
<dbReference type="GO" id="GO:0034479">
    <property type="term" value="F:phosphatidylglycerol phospholipase C activity"/>
    <property type="evidence" value="ECO:0007669"/>
    <property type="project" value="TreeGrafter"/>
</dbReference>
<keyword evidence="5" id="KW-1133">Transmembrane helix</keyword>
<dbReference type="PANTHER" id="PTHR42758">
    <property type="entry name" value="PHOSPHATIDYLGLYCEROL PHOSPHOLIPASE C"/>
    <property type="match status" value="1"/>
</dbReference>
<evidence type="ECO:0000256" key="7">
    <source>
        <dbReference type="ARBA" id="ARBA00023136"/>
    </source>
</evidence>
<dbReference type="AlphaFoldDB" id="A0A9P7VB18"/>
<evidence type="ECO:0000259" key="8">
    <source>
        <dbReference type="PROSITE" id="PS51704"/>
    </source>
</evidence>
<name>A0A9P7VB18_9ASCO</name>
<keyword evidence="10" id="KW-1185">Reference proteome</keyword>
<dbReference type="GeneID" id="66118176"/>
<dbReference type="GO" id="GO:0005737">
    <property type="term" value="C:cytoplasm"/>
    <property type="evidence" value="ECO:0007669"/>
    <property type="project" value="UniProtKB-ARBA"/>
</dbReference>
<feature type="domain" description="GP-PDE" evidence="8">
    <location>
        <begin position="4"/>
        <end position="289"/>
    </location>
</feature>
<dbReference type="RefSeq" id="XP_043049641.1">
    <property type="nucleotide sequence ID" value="XM_043195468.1"/>
</dbReference>
<evidence type="ECO:0000256" key="1">
    <source>
        <dbReference type="ARBA" id="ARBA00004370"/>
    </source>
</evidence>
<evidence type="ECO:0000256" key="5">
    <source>
        <dbReference type="ARBA" id="ARBA00022989"/>
    </source>
</evidence>
<organism evidence="9 10">
    <name type="scientific">Scheffersomyces spartinae</name>
    <dbReference type="NCBI Taxonomy" id="45513"/>
    <lineage>
        <taxon>Eukaryota</taxon>
        <taxon>Fungi</taxon>
        <taxon>Dikarya</taxon>
        <taxon>Ascomycota</taxon>
        <taxon>Saccharomycotina</taxon>
        <taxon>Pichiomycetes</taxon>
        <taxon>Debaryomycetaceae</taxon>
        <taxon>Scheffersomyces</taxon>
    </lineage>
</organism>
<gene>
    <name evidence="9" type="ORF">KQ657_004802</name>
</gene>
<comment type="caution">
    <text evidence="9">The sequence shown here is derived from an EMBL/GenBank/DDBJ whole genome shotgun (WGS) entry which is preliminary data.</text>
</comment>
<accession>A0A9P7VB18</accession>
<dbReference type="OrthoDB" id="1058301at2759"/>
<evidence type="ECO:0000313" key="10">
    <source>
        <dbReference type="Proteomes" id="UP000790833"/>
    </source>
</evidence>
<dbReference type="Gene3D" id="3.20.20.190">
    <property type="entry name" value="Phosphatidylinositol (PI) phosphodiesterase"/>
    <property type="match status" value="1"/>
</dbReference>
<dbReference type="InterPro" id="IPR052271">
    <property type="entry name" value="GDPD-Related"/>
</dbReference>
<keyword evidence="4" id="KW-0378">Hydrolase</keyword>
<dbReference type="InterPro" id="IPR017946">
    <property type="entry name" value="PLC-like_Pdiesterase_TIM-brl"/>
</dbReference>
<evidence type="ECO:0000256" key="2">
    <source>
        <dbReference type="ARBA" id="ARBA00007277"/>
    </source>
</evidence>
<protein>
    <recommendedName>
        <fullName evidence="8">GP-PDE domain-containing protein</fullName>
    </recommendedName>
</protein>
<reference evidence="9" key="1">
    <citation type="submission" date="2021-03" db="EMBL/GenBank/DDBJ databases">
        <authorList>
            <person name="Palmer J.M."/>
        </authorList>
    </citation>
    <scope>NUCLEOTIDE SEQUENCE</scope>
    <source>
        <strain evidence="9">ARV_011</strain>
    </source>
</reference>
<evidence type="ECO:0000256" key="4">
    <source>
        <dbReference type="ARBA" id="ARBA00022801"/>
    </source>
</evidence>
<evidence type="ECO:0000256" key="3">
    <source>
        <dbReference type="ARBA" id="ARBA00022692"/>
    </source>
</evidence>
<keyword evidence="6" id="KW-0443">Lipid metabolism</keyword>
<dbReference type="Pfam" id="PF03009">
    <property type="entry name" value="GDPD"/>
    <property type="match status" value="1"/>
</dbReference>
<keyword evidence="7" id="KW-0472">Membrane</keyword>
<proteinExistence type="inferred from homology"/>
<evidence type="ECO:0000256" key="6">
    <source>
        <dbReference type="ARBA" id="ARBA00023098"/>
    </source>
</evidence>
<comment type="subcellular location">
    <subcellularLocation>
        <location evidence="1">Membrane</location>
    </subcellularLocation>
</comment>
<keyword evidence="3" id="KW-0812">Transmembrane</keyword>
<sequence length="367" mass="42984">MSNPVITGHRGYKAKYVENTLVGFTHCYEDGATNIETDTWVTKDGIVVISHDVNTKRIFCHRDGSEADYNILKTNYEDLKDLVTIKSGEKLLKFTDMLNWYIEYCKEEDAGEQFSKYIQLDIKRFNPPKIMRLLFEDLLSVKDDLNFWCQRIQFGVWDINFLKYMNQTQWFQDTFDSDKNIMKPEIFHISFSCQDSTRYLEYNQFLDLTSPKDKYTFKVRGILMIYVATWSRDFLVNFVPLLKTNDLCLYSWTINNTIQYDYLNKVGKTAGLRQYGIITDDPGKMVKYKNSKLEEKTSSTVTDIQLTWSQVAANYMFLMFTKAAGAKRVTEDELDFEAPVDGEATRVVNISPFFAYIFFTLQKFGIF</sequence>
<dbReference type="Proteomes" id="UP000790833">
    <property type="component" value="Unassembled WGS sequence"/>
</dbReference>
<evidence type="ECO:0000313" key="9">
    <source>
        <dbReference type="EMBL" id="KAG7194094.1"/>
    </source>
</evidence>
<dbReference type="EMBL" id="JAHMUF010000008">
    <property type="protein sequence ID" value="KAG7194094.1"/>
    <property type="molecule type" value="Genomic_DNA"/>
</dbReference>
<dbReference type="InterPro" id="IPR030395">
    <property type="entry name" value="GP_PDE_dom"/>
</dbReference>
<dbReference type="SUPFAM" id="SSF51695">
    <property type="entry name" value="PLC-like phosphodiesterases"/>
    <property type="match status" value="1"/>
</dbReference>
<dbReference type="GO" id="GO:0046475">
    <property type="term" value="P:glycerophospholipid catabolic process"/>
    <property type="evidence" value="ECO:0007669"/>
    <property type="project" value="TreeGrafter"/>
</dbReference>
<dbReference type="PANTHER" id="PTHR42758:SF2">
    <property type="entry name" value="PHOSPHATIDYLGLYCEROL PHOSPHOLIPASE C"/>
    <property type="match status" value="1"/>
</dbReference>
<dbReference type="GO" id="GO:0016020">
    <property type="term" value="C:membrane"/>
    <property type="evidence" value="ECO:0007669"/>
    <property type="project" value="UniProtKB-SubCell"/>
</dbReference>